<dbReference type="RefSeq" id="XP_001317137.1">
    <property type="nucleotide sequence ID" value="XM_001317102.1"/>
</dbReference>
<organism evidence="3 4">
    <name type="scientific">Trichomonas vaginalis (strain ATCC PRA-98 / G3)</name>
    <dbReference type="NCBI Taxonomy" id="412133"/>
    <lineage>
        <taxon>Eukaryota</taxon>
        <taxon>Metamonada</taxon>
        <taxon>Parabasalia</taxon>
        <taxon>Trichomonadida</taxon>
        <taxon>Trichomonadidae</taxon>
        <taxon>Trichomonas</taxon>
    </lineage>
</organism>
<proteinExistence type="predicted"/>
<dbReference type="Pfam" id="PF08367">
    <property type="entry name" value="M16C_assoc"/>
    <property type="match status" value="1"/>
</dbReference>
<accession>A2ER24</accession>
<evidence type="ECO:0000256" key="1">
    <source>
        <dbReference type="SAM" id="Phobius"/>
    </source>
</evidence>
<dbReference type="GO" id="GO:0004222">
    <property type="term" value="F:metalloendopeptidase activity"/>
    <property type="evidence" value="ECO:0000318"/>
    <property type="project" value="GO_Central"/>
</dbReference>
<dbReference type="AlphaFoldDB" id="A2ER24"/>
<reference evidence="3" key="1">
    <citation type="submission" date="2006-10" db="EMBL/GenBank/DDBJ databases">
        <authorList>
            <person name="Amadeo P."/>
            <person name="Zhao Q."/>
            <person name="Wortman J."/>
            <person name="Fraser-Liggett C."/>
            <person name="Carlton J."/>
        </authorList>
    </citation>
    <scope>NUCLEOTIDE SEQUENCE</scope>
    <source>
        <strain evidence="3">G3</strain>
    </source>
</reference>
<keyword evidence="1" id="KW-0812">Transmembrane</keyword>
<dbReference type="OrthoDB" id="10250783at2759"/>
<dbReference type="InterPro" id="IPR013578">
    <property type="entry name" value="Peptidase_M16C_assoc"/>
</dbReference>
<dbReference type="InterPro" id="IPR007863">
    <property type="entry name" value="Peptidase_M16_C"/>
</dbReference>
<dbReference type="EMBL" id="DS113462">
    <property type="protein sequence ID" value="EAY04914.1"/>
    <property type="molecule type" value="Genomic_DNA"/>
</dbReference>
<name>A2ER24_TRIV3</name>
<dbReference type="Gene3D" id="3.30.830.10">
    <property type="entry name" value="Metalloenzyme, LuxS/M16 peptidase-like"/>
    <property type="match status" value="4"/>
</dbReference>
<dbReference type="InterPro" id="IPR011249">
    <property type="entry name" value="Metalloenz_LuxS/M16"/>
</dbReference>
<dbReference type="VEuPathDB" id="TrichDB:TVAGG3_0535140"/>
<dbReference type="FunCoup" id="A2ER24">
    <property type="interactions" value="331"/>
</dbReference>
<evidence type="ECO:0000259" key="2">
    <source>
        <dbReference type="SMART" id="SM01264"/>
    </source>
</evidence>
<dbReference type="InParanoid" id="A2ER24"/>
<dbReference type="InterPro" id="IPR011765">
    <property type="entry name" value="Pept_M16_N"/>
</dbReference>
<dbReference type="Pfam" id="PF00675">
    <property type="entry name" value="Peptidase_M16"/>
    <property type="match status" value="1"/>
</dbReference>
<feature type="transmembrane region" description="Helical" evidence="1">
    <location>
        <begin position="12"/>
        <end position="33"/>
    </location>
</feature>
<dbReference type="PANTHER" id="PTHR43016">
    <property type="entry name" value="PRESEQUENCE PROTEASE"/>
    <property type="match status" value="1"/>
</dbReference>
<sequence length="986" mass="113065">MMLNEISQLLPAISRFSVYFVPIVMALASIYAYHEINMPSQTHGFVLEYEQHFPEYDFTAYLYKHKTYNCPFLYIKTKDQHNFFSTSFRTTNTDDSGISHILEHLVLQGSEKYPVRSIFNEMRKRSFATFMNGFTSIEWTSFPFSTTNSKDYFNLLDIYLDSTFHPSLTEEIFKSECHHLEFEIPNNSSSSLRHTGVVYNEMIGEQSRPANRFSNLIRQNLYDDSVLGLNYGGDPQKISRLTLESVKEYHKKYYHPSNAIFFHYGSIPVSEVMKKVNYVISSFSNKYEQPKDASIEQPKWLNPRQVEVEGPIVGDPNKILSGIVWMVGDLSNYSDIFDLHFLSELLMDSTSSPLFKGLIKNEIGTNFIHSGFMSVVKQPYFSIALEGVDKNKSFIGKSVLAILNQVFTDNFERKRIDSVLHNLEMQDKLTDSNRGLKIWKNVISSWIHGVNPIDIIDNKWEIERIRSVLALQPRYFELLLKQKLITNSHRLEISMKGVPNFQENYNKKIKSELTNLKNEMTNDDKNKIISETQKLKNMSENVNNVQKLPNLQISDIPTKAEEIKYVNNQKVTYFNTQTNGIAFVTIKSDIPIETENISDLKLLDLVLTDVGADDLDEDQFADEVYLYTGGFDSSLTLNTDCKTGLLHCHFSLTSSCLVKDFDKMLSLFKKTITNPRIFNNSRIELLMEMTKTNYKNRISQNGNFFSSSFAAQEISKEAKLNELWNGISFYKKLDKITDFVNLSKYIESLHKNVFMSGTFTASLHCQESHSSSLIPKLNSLISEISPVQPKKVPNSVTFTGEVTNTILETDSSTYFTSIVTKGPKYTDLENCVKRSFFCLLLSSEILTRKVREELGSYGVSAKHDFNSGITSISSYRDTCPKQVLESFMKSISYCSEHCDIDMIKRMQIRYFSILDSPISPQEYGQSIFYGISNNEIRQKIRELVLNMNVDQITNEAKNLMKANWSSAILGSASLAPLPQKYTNVKL</sequence>
<dbReference type="FunFam" id="3.30.830.10:FF:000034">
    <property type="entry name" value="presequence protease 1, chloroplastic/mitochondrial"/>
    <property type="match status" value="1"/>
</dbReference>
<dbReference type="SMR" id="A2ER24"/>
<gene>
    <name evidence="3" type="ORF">TVAG_016860</name>
</gene>
<dbReference type="VEuPathDB" id="TrichDB:TVAG_016860"/>
<dbReference type="GO" id="GO:0046872">
    <property type="term" value="F:metal ion binding"/>
    <property type="evidence" value="ECO:0007669"/>
    <property type="project" value="InterPro"/>
</dbReference>
<reference evidence="3" key="2">
    <citation type="journal article" date="2007" name="Science">
        <title>Draft genome sequence of the sexually transmitted pathogen Trichomonas vaginalis.</title>
        <authorList>
            <person name="Carlton J.M."/>
            <person name="Hirt R.P."/>
            <person name="Silva J.C."/>
            <person name="Delcher A.L."/>
            <person name="Schatz M."/>
            <person name="Zhao Q."/>
            <person name="Wortman J.R."/>
            <person name="Bidwell S.L."/>
            <person name="Alsmark U.C.M."/>
            <person name="Besteiro S."/>
            <person name="Sicheritz-Ponten T."/>
            <person name="Noel C.J."/>
            <person name="Dacks J.B."/>
            <person name="Foster P.G."/>
            <person name="Simillion C."/>
            <person name="Van de Peer Y."/>
            <person name="Miranda-Saavedra D."/>
            <person name="Barton G.J."/>
            <person name="Westrop G.D."/>
            <person name="Mueller S."/>
            <person name="Dessi D."/>
            <person name="Fiori P.L."/>
            <person name="Ren Q."/>
            <person name="Paulsen I."/>
            <person name="Zhang H."/>
            <person name="Bastida-Corcuera F.D."/>
            <person name="Simoes-Barbosa A."/>
            <person name="Brown M.T."/>
            <person name="Hayes R.D."/>
            <person name="Mukherjee M."/>
            <person name="Okumura C.Y."/>
            <person name="Schneider R."/>
            <person name="Smith A.J."/>
            <person name="Vanacova S."/>
            <person name="Villalvazo M."/>
            <person name="Haas B.J."/>
            <person name="Pertea M."/>
            <person name="Feldblyum T.V."/>
            <person name="Utterback T.R."/>
            <person name="Shu C.L."/>
            <person name="Osoegawa K."/>
            <person name="de Jong P.J."/>
            <person name="Hrdy I."/>
            <person name="Horvathova L."/>
            <person name="Zubacova Z."/>
            <person name="Dolezal P."/>
            <person name="Malik S.B."/>
            <person name="Logsdon J.M. Jr."/>
            <person name="Henze K."/>
            <person name="Gupta A."/>
            <person name="Wang C.C."/>
            <person name="Dunne R.L."/>
            <person name="Upcroft J.A."/>
            <person name="Upcroft P."/>
            <person name="White O."/>
            <person name="Salzberg S.L."/>
            <person name="Tang P."/>
            <person name="Chiu C.-H."/>
            <person name="Lee Y.-S."/>
            <person name="Embley T.M."/>
            <person name="Coombs G.H."/>
            <person name="Mottram J.C."/>
            <person name="Tachezy J."/>
            <person name="Fraser-Liggett C.M."/>
            <person name="Johnson P.J."/>
        </authorList>
    </citation>
    <scope>NUCLEOTIDE SEQUENCE [LARGE SCALE GENOMIC DNA]</scope>
    <source>
        <strain evidence="3">G3</strain>
    </source>
</reference>
<dbReference type="SUPFAM" id="SSF63411">
    <property type="entry name" value="LuxS/MPP-like metallohydrolase"/>
    <property type="match status" value="4"/>
</dbReference>
<dbReference type="PANTHER" id="PTHR43016:SF13">
    <property type="entry name" value="PRESEQUENCE PROTEASE, MITOCHONDRIAL"/>
    <property type="match status" value="1"/>
</dbReference>
<dbReference type="GO" id="GO:0016485">
    <property type="term" value="P:protein processing"/>
    <property type="evidence" value="ECO:0000318"/>
    <property type="project" value="GO_Central"/>
</dbReference>
<evidence type="ECO:0000313" key="3">
    <source>
        <dbReference type="EMBL" id="EAY04914.1"/>
    </source>
</evidence>
<evidence type="ECO:0000313" key="4">
    <source>
        <dbReference type="Proteomes" id="UP000001542"/>
    </source>
</evidence>
<dbReference type="Proteomes" id="UP000001542">
    <property type="component" value="Unassembled WGS sequence"/>
</dbReference>
<dbReference type="Pfam" id="PF05193">
    <property type="entry name" value="Peptidase_M16_C"/>
    <property type="match status" value="1"/>
</dbReference>
<keyword evidence="4" id="KW-1185">Reference proteome</keyword>
<keyword evidence="1" id="KW-0472">Membrane</keyword>
<dbReference type="OMA" id="PCTKIIV"/>
<dbReference type="SMART" id="SM01264">
    <property type="entry name" value="M16C_associated"/>
    <property type="match status" value="1"/>
</dbReference>
<dbReference type="STRING" id="5722.A2ER24"/>
<feature type="domain" description="Peptidase M16C associated" evidence="2">
    <location>
        <begin position="495"/>
        <end position="736"/>
    </location>
</feature>
<dbReference type="FunFam" id="3.30.830.10:FF:000127">
    <property type="entry name" value="Clan ME, family M16, insulinase-like metallopeptidase"/>
    <property type="match status" value="1"/>
</dbReference>
<protein>
    <submittedName>
        <fullName evidence="3">Clan ME, family M16, insulinase-like metallopeptidase</fullName>
    </submittedName>
</protein>
<dbReference type="eggNOG" id="KOG2019">
    <property type="taxonomic scope" value="Eukaryota"/>
</dbReference>
<dbReference type="KEGG" id="tva:4762779"/>
<keyword evidence="1" id="KW-1133">Transmembrane helix</keyword>